<comment type="caution">
    <text evidence="3">The sequence shown here is derived from an EMBL/GenBank/DDBJ whole genome shotgun (WGS) entry which is preliminary data.</text>
</comment>
<dbReference type="RefSeq" id="WP_132479173.1">
    <property type="nucleotide sequence ID" value="NZ_SMKW01000001.1"/>
</dbReference>
<evidence type="ECO:0000256" key="2">
    <source>
        <dbReference type="SAM" id="SignalP"/>
    </source>
</evidence>
<gene>
    <name evidence="3" type="ORF">E1288_00515</name>
</gene>
<protein>
    <submittedName>
        <fullName evidence="3">Uncharacterized protein</fullName>
    </submittedName>
</protein>
<feature type="compositionally biased region" description="Low complexity" evidence="1">
    <location>
        <begin position="127"/>
        <end position="152"/>
    </location>
</feature>
<keyword evidence="2" id="KW-0732">Signal</keyword>
<dbReference type="OrthoDB" id="3432339at2"/>
<feature type="chain" id="PRO_5020435757" evidence="2">
    <location>
        <begin position="27"/>
        <end position="160"/>
    </location>
</feature>
<organism evidence="3 4">
    <name type="scientific">Saccharopolyspora elongata</name>
    <dbReference type="NCBI Taxonomy" id="2530387"/>
    <lineage>
        <taxon>Bacteria</taxon>
        <taxon>Bacillati</taxon>
        <taxon>Actinomycetota</taxon>
        <taxon>Actinomycetes</taxon>
        <taxon>Pseudonocardiales</taxon>
        <taxon>Pseudonocardiaceae</taxon>
        <taxon>Saccharopolyspora</taxon>
    </lineage>
</organism>
<feature type="signal peptide" evidence="2">
    <location>
        <begin position="1"/>
        <end position="26"/>
    </location>
</feature>
<proteinExistence type="predicted"/>
<keyword evidence="4" id="KW-1185">Reference proteome</keyword>
<evidence type="ECO:0000256" key="1">
    <source>
        <dbReference type="SAM" id="MobiDB-lite"/>
    </source>
</evidence>
<evidence type="ECO:0000313" key="4">
    <source>
        <dbReference type="Proteomes" id="UP000294947"/>
    </source>
</evidence>
<name>A0A4V6PE46_9PSEU</name>
<dbReference type="EMBL" id="SMKW01000001">
    <property type="protein sequence ID" value="TDD56607.1"/>
    <property type="molecule type" value="Genomic_DNA"/>
</dbReference>
<dbReference type="AlphaFoldDB" id="A0A4V6PE46"/>
<feature type="compositionally biased region" description="Pro residues" evidence="1">
    <location>
        <begin position="83"/>
        <end position="101"/>
    </location>
</feature>
<accession>A0A4V6PE46</accession>
<evidence type="ECO:0000313" key="3">
    <source>
        <dbReference type="EMBL" id="TDD56607.1"/>
    </source>
</evidence>
<feature type="compositionally biased region" description="Gly residues" evidence="1">
    <location>
        <begin position="102"/>
        <end position="126"/>
    </location>
</feature>
<dbReference type="Proteomes" id="UP000294947">
    <property type="component" value="Unassembled WGS sequence"/>
</dbReference>
<feature type="region of interest" description="Disordered" evidence="1">
    <location>
        <begin position="78"/>
        <end position="160"/>
    </location>
</feature>
<sequence length="160" mass="15636">MRKTACLAGIFAAGTGILAGTAPAFADSADNDGINIGNDNNLSVLPIQLCGNNIAVLGAVVPILSPQANDCVNAPIVDHPTVPEQPKPHTPTPEPCPPGVPGGPGGNGSPGVRNPGGPGGGLGCDPGGSTPRPIERVPTAKPLPTAPTPVAVRGHHAVTG</sequence>
<reference evidence="3 4" key="1">
    <citation type="submission" date="2019-03" db="EMBL/GenBank/DDBJ databases">
        <title>Draft genome sequences of novel Actinobacteria.</title>
        <authorList>
            <person name="Sahin N."/>
            <person name="Ay H."/>
            <person name="Saygin H."/>
        </authorList>
    </citation>
    <scope>NUCLEOTIDE SEQUENCE [LARGE SCALE GENOMIC DNA]</scope>
    <source>
        <strain evidence="3 4">7K502</strain>
    </source>
</reference>